<reference evidence="5" key="1">
    <citation type="journal article" date="2023" name="Commun. Biol.">
        <title>Genome analysis of Parmales, the sister group of diatoms, reveals the evolutionary specialization of diatoms from phago-mixotrophs to photoautotrophs.</title>
        <authorList>
            <person name="Ban H."/>
            <person name="Sato S."/>
            <person name="Yoshikawa S."/>
            <person name="Yamada K."/>
            <person name="Nakamura Y."/>
            <person name="Ichinomiya M."/>
            <person name="Sato N."/>
            <person name="Blanc-Mathieu R."/>
            <person name="Endo H."/>
            <person name="Kuwata A."/>
            <person name="Ogata H."/>
        </authorList>
    </citation>
    <scope>NUCLEOTIDE SEQUENCE [LARGE SCALE GENOMIC DNA]</scope>
    <source>
        <strain evidence="5">NIES 3700</strain>
    </source>
</reference>
<feature type="transmembrane region" description="Helical" evidence="2">
    <location>
        <begin position="251"/>
        <end position="274"/>
    </location>
</feature>
<dbReference type="GO" id="GO:0016192">
    <property type="term" value="P:vesicle-mediated transport"/>
    <property type="evidence" value="ECO:0007669"/>
    <property type="project" value="InterPro"/>
</dbReference>
<dbReference type="Proteomes" id="UP001165122">
    <property type="component" value="Unassembled WGS sequence"/>
</dbReference>
<evidence type="ECO:0000313" key="5">
    <source>
        <dbReference type="Proteomes" id="UP001165122"/>
    </source>
</evidence>
<feature type="transmembrane region" description="Helical" evidence="2">
    <location>
        <begin position="459"/>
        <end position="486"/>
    </location>
</feature>
<keyword evidence="2" id="KW-0472">Membrane</keyword>
<name>A0A9W7CLI3_9STRA</name>
<feature type="region of interest" description="Disordered" evidence="1">
    <location>
        <begin position="496"/>
        <end position="544"/>
    </location>
</feature>
<dbReference type="EMBL" id="BRXW01000124">
    <property type="protein sequence ID" value="GMI08541.1"/>
    <property type="molecule type" value="Genomic_DNA"/>
</dbReference>
<feature type="compositionally biased region" description="Low complexity" evidence="1">
    <location>
        <begin position="17"/>
        <end position="27"/>
    </location>
</feature>
<keyword evidence="2" id="KW-0812">Transmembrane</keyword>
<gene>
    <name evidence="4" type="ORF">TrLO_g15980</name>
</gene>
<proteinExistence type="predicted"/>
<dbReference type="Pfam" id="PF09066">
    <property type="entry name" value="B2-adapt-app_C"/>
    <property type="match status" value="1"/>
</dbReference>
<feature type="transmembrane region" description="Helical" evidence="2">
    <location>
        <begin position="315"/>
        <end position="339"/>
    </location>
</feature>
<feature type="transmembrane region" description="Helical" evidence="2">
    <location>
        <begin position="193"/>
        <end position="214"/>
    </location>
</feature>
<dbReference type="Gene3D" id="3.30.310.10">
    <property type="entry name" value="TATA-Binding Protein"/>
    <property type="match status" value="1"/>
</dbReference>
<feature type="domain" description="Beta-adaptin appendage C-terminal subdomain" evidence="3">
    <location>
        <begin position="607"/>
        <end position="702"/>
    </location>
</feature>
<protein>
    <recommendedName>
        <fullName evidence="3">Beta-adaptin appendage C-terminal subdomain domain-containing protein</fullName>
    </recommendedName>
</protein>
<dbReference type="GO" id="GO:0006886">
    <property type="term" value="P:intracellular protein transport"/>
    <property type="evidence" value="ECO:0007669"/>
    <property type="project" value="InterPro"/>
</dbReference>
<accession>A0A9W7CLI3</accession>
<organism evidence="4 5">
    <name type="scientific">Triparma laevis f. longispina</name>
    <dbReference type="NCBI Taxonomy" id="1714387"/>
    <lineage>
        <taxon>Eukaryota</taxon>
        <taxon>Sar</taxon>
        <taxon>Stramenopiles</taxon>
        <taxon>Ochrophyta</taxon>
        <taxon>Bolidophyceae</taxon>
        <taxon>Parmales</taxon>
        <taxon>Triparmaceae</taxon>
        <taxon>Triparma</taxon>
    </lineage>
</organism>
<feature type="compositionally biased region" description="Polar residues" evidence="1">
    <location>
        <begin position="36"/>
        <end position="45"/>
    </location>
</feature>
<dbReference type="AlphaFoldDB" id="A0A9W7CLI3"/>
<keyword evidence="5" id="KW-1185">Reference proteome</keyword>
<dbReference type="InterPro" id="IPR012295">
    <property type="entry name" value="TBP_dom_sf"/>
</dbReference>
<feature type="transmembrane region" description="Helical" evidence="2">
    <location>
        <begin position="351"/>
        <end position="374"/>
    </location>
</feature>
<evidence type="ECO:0000313" key="4">
    <source>
        <dbReference type="EMBL" id="GMI08541.1"/>
    </source>
</evidence>
<comment type="caution">
    <text evidence="4">The sequence shown here is derived from an EMBL/GenBank/DDBJ whole genome shotgun (WGS) entry which is preliminary data.</text>
</comment>
<keyword evidence="2" id="KW-1133">Transmembrane helix</keyword>
<dbReference type="OrthoDB" id="200949at2759"/>
<feature type="compositionally biased region" description="Acidic residues" evidence="1">
    <location>
        <begin position="508"/>
        <end position="530"/>
    </location>
</feature>
<dbReference type="GO" id="GO:0030131">
    <property type="term" value="C:clathrin adaptor complex"/>
    <property type="evidence" value="ECO:0007669"/>
    <property type="project" value="InterPro"/>
</dbReference>
<evidence type="ECO:0000256" key="2">
    <source>
        <dbReference type="SAM" id="Phobius"/>
    </source>
</evidence>
<evidence type="ECO:0000256" key="1">
    <source>
        <dbReference type="SAM" id="MobiDB-lite"/>
    </source>
</evidence>
<evidence type="ECO:0000259" key="3">
    <source>
        <dbReference type="Pfam" id="PF09066"/>
    </source>
</evidence>
<dbReference type="InterPro" id="IPR015151">
    <property type="entry name" value="B-adaptin_app_sub_C"/>
</dbReference>
<feature type="region of interest" description="Disordered" evidence="1">
    <location>
        <begin position="1"/>
        <end position="78"/>
    </location>
</feature>
<feature type="compositionally biased region" description="Acidic residues" evidence="1">
    <location>
        <begin position="1"/>
        <end position="16"/>
    </location>
</feature>
<sequence length="720" mass="80476">MADLDPIFEDTDDDSSTVDPSTVDPSTLKAFDPDSPSVSTNTTIPDLSFKVRSSLKVRSPPASTPSRVETPKSKDPSKVGVFSQIQTLLKQQSSKLPKTSAKIDVSSAAAAFKNIRPRSVVSEKQKKRAQKTGRDVTKMIVNAHRNQILSFTSLFLSSFTELYPSLPRYNVSLSFLSLYLFTSKNIQIKSTKIFYTGFCTSIILSILIDLDWIVSQDRPIPIDGIEEVYIPGIGNQGGNNLYAENQGIKNLANVCRVALVFNMILKLLICYALLSCTKDGLKLLKVSLFKPLKYFTPSINMPSISKIKNNICKRLIANAWIQFICSAGMFTITIIAMLAMTSHPHFLNDSAGVPLTILMFFKGFSNFVVFLGILRNVDIGDFLNEFGCLIPCKNWYKNRKKRLRTKRGFSAPKIIIDEDYISSIRGVKLFDFLVGLWCWIGLIHALKFGGGRATKGVRILTGLSLTFMCLSDIFVVMNLGVIGWYVRVVEERRRRRRRMEGEEGGSTSEEEGDSESDSSDSESENEEDNIEAQTQEEGNWEGDEYGYYDEYGTYHYYEYDEGEYAEGYDYGEEQQDEQYYSAAATYRGQVNDGQPNSVVGFFDRAVACTPEEFSGEWDSLEVGGEFTTETTESPLMIDIMTHLSKNNFFVIASGIVDDGIMKFYVLAQAQGMRCYISLGFDTGGSVLNLVLKCKSEGMIGRVVKELRLKDVFGGFSASNT</sequence>
<feature type="transmembrane region" description="Helical" evidence="2">
    <location>
        <begin position="429"/>
        <end position="447"/>
    </location>
</feature>